<proteinExistence type="predicted"/>
<keyword evidence="2 3" id="KW-0802">TPR repeat</keyword>
<dbReference type="InterPro" id="IPR051685">
    <property type="entry name" value="Ycf3/AcsC/BcsC/TPR_MFPF"/>
</dbReference>
<evidence type="ECO:0000313" key="6">
    <source>
        <dbReference type="Proteomes" id="UP001597460"/>
    </source>
</evidence>
<dbReference type="SUPFAM" id="SSF48452">
    <property type="entry name" value="TPR-like"/>
    <property type="match status" value="2"/>
</dbReference>
<keyword evidence="1" id="KW-0677">Repeat</keyword>
<dbReference type="RefSeq" id="WP_390300942.1">
    <property type="nucleotide sequence ID" value="NZ_JBHULI010000024.1"/>
</dbReference>
<evidence type="ECO:0000256" key="1">
    <source>
        <dbReference type="ARBA" id="ARBA00022737"/>
    </source>
</evidence>
<feature type="repeat" description="TPR" evidence="3">
    <location>
        <begin position="131"/>
        <end position="164"/>
    </location>
</feature>
<evidence type="ECO:0000256" key="3">
    <source>
        <dbReference type="PROSITE-ProRule" id="PRU00339"/>
    </source>
</evidence>
<reference evidence="6" key="1">
    <citation type="journal article" date="2019" name="Int. J. Syst. Evol. Microbiol.">
        <title>The Global Catalogue of Microorganisms (GCM) 10K type strain sequencing project: providing services to taxonomists for standard genome sequencing and annotation.</title>
        <authorList>
            <consortium name="The Broad Institute Genomics Platform"/>
            <consortium name="The Broad Institute Genome Sequencing Center for Infectious Disease"/>
            <person name="Wu L."/>
            <person name="Ma J."/>
        </authorList>
    </citation>
    <scope>NUCLEOTIDE SEQUENCE [LARGE SCALE GENOMIC DNA]</scope>
    <source>
        <strain evidence="6">KCTC 52042</strain>
    </source>
</reference>
<keyword evidence="6" id="KW-1185">Reference proteome</keyword>
<keyword evidence="4" id="KW-0732">Signal</keyword>
<dbReference type="InterPro" id="IPR011990">
    <property type="entry name" value="TPR-like_helical_dom_sf"/>
</dbReference>
<protein>
    <submittedName>
        <fullName evidence="5">Tetratricopeptide repeat protein</fullName>
    </submittedName>
</protein>
<evidence type="ECO:0000256" key="4">
    <source>
        <dbReference type="SAM" id="SignalP"/>
    </source>
</evidence>
<dbReference type="InterPro" id="IPR019734">
    <property type="entry name" value="TPR_rpt"/>
</dbReference>
<dbReference type="Gene3D" id="1.25.40.10">
    <property type="entry name" value="Tetratricopeptide repeat domain"/>
    <property type="match status" value="3"/>
</dbReference>
<name>A0ABW5JK03_9BACT</name>
<feature type="signal peptide" evidence="4">
    <location>
        <begin position="1"/>
        <end position="22"/>
    </location>
</feature>
<sequence>MKVLKTSLCAALLVLMAFQVQAQDRTQAVQLYNQGLEQAQSNDYEAAISTFTQVISVAEQLGPEGEDIKGNAESQIPKMYYGMARAAYQEFQSNRDIASLDRAISAFSDVVEISEEYNDDRYVSTARGAIPQLYYSKSVLYYSQEDFEASEEAVDEALNLNSNYAAAYYQKAKIFKKVNDTDGDGIIDEGVDQMIEWYDRAIQVAGATNKPDIADRAREAAHDELLAVGTRASEDDNLDYALETLNKALDYDGQSSNVYYRIAEAHNKAGNAQEAVDAATQGLEYENGGRTDRAKIYYELGYAYQTLNNKSEACDAFSNALYGSFRSPAEHKMEFELKCDSTAN</sequence>
<evidence type="ECO:0000313" key="5">
    <source>
        <dbReference type="EMBL" id="MFD2532464.1"/>
    </source>
</evidence>
<accession>A0ABW5JK03</accession>
<dbReference type="EMBL" id="JBHULI010000024">
    <property type="protein sequence ID" value="MFD2532464.1"/>
    <property type="molecule type" value="Genomic_DNA"/>
</dbReference>
<dbReference type="PANTHER" id="PTHR44943:SF8">
    <property type="entry name" value="TPR REPEAT-CONTAINING PROTEIN MJ0263"/>
    <property type="match status" value="1"/>
</dbReference>
<dbReference type="Proteomes" id="UP001597460">
    <property type="component" value="Unassembled WGS sequence"/>
</dbReference>
<feature type="chain" id="PRO_5045851691" evidence="4">
    <location>
        <begin position="23"/>
        <end position="344"/>
    </location>
</feature>
<gene>
    <name evidence="5" type="ORF">ACFSVN_08410</name>
</gene>
<dbReference type="SMART" id="SM00028">
    <property type="entry name" value="TPR"/>
    <property type="match status" value="5"/>
</dbReference>
<dbReference type="PANTHER" id="PTHR44943">
    <property type="entry name" value="CELLULOSE SYNTHASE OPERON PROTEIN C"/>
    <property type="match status" value="1"/>
</dbReference>
<organism evidence="5 6">
    <name type="scientific">Gracilimonas halophila</name>
    <dbReference type="NCBI Taxonomy" id="1834464"/>
    <lineage>
        <taxon>Bacteria</taxon>
        <taxon>Pseudomonadati</taxon>
        <taxon>Balneolota</taxon>
        <taxon>Balneolia</taxon>
        <taxon>Balneolales</taxon>
        <taxon>Balneolaceae</taxon>
        <taxon>Gracilimonas</taxon>
    </lineage>
</organism>
<dbReference type="Pfam" id="PF13181">
    <property type="entry name" value="TPR_8"/>
    <property type="match status" value="3"/>
</dbReference>
<evidence type="ECO:0000256" key="2">
    <source>
        <dbReference type="ARBA" id="ARBA00022803"/>
    </source>
</evidence>
<dbReference type="PROSITE" id="PS50005">
    <property type="entry name" value="TPR"/>
    <property type="match status" value="2"/>
</dbReference>
<comment type="caution">
    <text evidence="5">The sequence shown here is derived from an EMBL/GenBank/DDBJ whole genome shotgun (WGS) entry which is preliminary data.</text>
</comment>
<feature type="repeat" description="TPR" evidence="3">
    <location>
        <begin position="294"/>
        <end position="327"/>
    </location>
</feature>